<dbReference type="EMBL" id="BMKL01000001">
    <property type="protein sequence ID" value="GGD87206.1"/>
    <property type="molecule type" value="Genomic_DNA"/>
</dbReference>
<gene>
    <name evidence="1" type="ORF">GCM10011515_03390</name>
</gene>
<comment type="caution">
    <text evidence="1">The sequence shown here is derived from an EMBL/GenBank/DDBJ whole genome shotgun (WGS) entry which is preliminary data.</text>
</comment>
<accession>A0ABQ1S1D8</accession>
<protein>
    <recommendedName>
        <fullName evidence="3">N-acetyltransferase domain-containing protein</fullName>
    </recommendedName>
</protein>
<dbReference type="Proteomes" id="UP000619041">
    <property type="component" value="Unassembled WGS sequence"/>
</dbReference>
<evidence type="ECO:0000313" key="2">
    <source>
        <dbReference type="Proteomes" id="UP000619041"/>
    </source>
</evidence>
<reference evidence="2" key="1">
    <citation type="journal article" date="2019" name="Int. J. Syst. Evol. Microbiol.">
        <title>The Global Catalogue of Microorganisms (GCM) 10K type strain sequencing project: providing services to taxonomists for standard genome sequencing and annotation.</title>
        <authorList>
            <consortium name="The Broad Institute Genomics Platform"/>
            <consortium name="The Broad Institute Genome Sequencing Center for Infectious Disease"/>
            <person name="Wu L."/>
            <person name="Ma J."/>
        </authorList>
    </citation>
    <scope>NUCLEOTIDE SEQUENCE [LARGE SCALE GENOMIC DNA]</scope>
    <source>
        <strain evidence="2">CGMCC 1.15959</strain>
    </source>
</reference>
<organism evidence="1 2">
    <name type="scientific">Tsuneonella deserti</name>
    <dbReference type="NCBI Taxonomy" id="2035528"/>
    <lineage>
        <taxon>Bacteria</taxon>
        <taxon>Pseudomonadati</taxon>
        <taxon>Pseudomonadota</taxon>
        <taxon>Alphaproteobacteria</taxon>
        <taxon>Sphingomonadales</taxon>
        <taxon>Erythrobacteraceae</taxon>
        <taxon>Tsuneonella</taxon>
    </lineage>
</organism>
<keyword evidence="2" id="KW-1185">Reference proteome</keyword>
<sequence length="131" mass="14410">MLFDFKIVGWFDVADALTTASAEGAWPDSQHRAALKEGYPFCYRLVAVGPGGDVYAVWEVYSKAVGNLASSKSRTIHVDADWNGQGLAPPLLRQSLPIIRFNGADSFRRQAPSSRTVWNSLLLLSLLHDCD</sequence>
<evidence type="ECO:0008006" key="3">
    <source>
        <dbReference type="Google" id="ProtNLM"/>
    </source>
</evidence>
<evidence type="ECO:0000313" key="1">
    <source>
        <dbReference type="EMBL" id="GGD87206.1"/>
    </source>
</evidence>
<name>A0ABQ1S1D8_9SPHN</name>
<proteinExistence type="predicted"/>